<accession>A0A427B3N4</accession>
<feature type="compositionally biased region" description="Gly residues" evidence="1">
    <location>
        <begin position="195"/>
        <end position="213"/>
    </location>
</feature>
<organism evidence="2 3">
    <name type="scientific">Ensete ventricosum</name>
    <name type="common">Abyssinian banana</name>
    <name type="synonym">Musa ensete</name>
    <dbReference type="NCBI Taxonomy" id="4639"/>
    <lineage>
        <taxon>Eukaryota</taxon>
        <taxon>Viridiplantae</taxon>
        <taxon>Streptophyta</taxon>
        <taxon>Embryophyta</taxon>
        <taxon>Tracheophyta</taxon>
        <taxon>Spermatophyta</taxon>
        <taxon>Magnoliopsida</taxon>
        <taxon>Liliopsida</taxon>
        <taxon>Zingiberales</taxon>
        <taxon>Musaceae</taxon>
        <taxon>Ensete</taxon>
    </lineage>
</organism>
<comment type="caution">
    <text evidence="2">The sequence shown here is derived from an EMBL/GenBank/DDBJ whole genome shotgun (WGS) entry which is preliminary data.</text>
</comment>
<feature type="compositionally biased region" description="Basic and acidic residues" evidence="1">
    <location>
        <begin position="261"/>
        <end position="274"/>
    </location>
</feature>
<name>A0A427B3N4_ENSVE</name>
<gene>
    <name evidence="2" type="ORF">B296_00017333</name>
</gene>
<feature type="compositionally biased region" description="Basic and acidic residues" evidence="1">
    <location>
        <begin position="147"/>
        <end position="158"/>
    </location>
</feature>
<proteinExistence type="predicted"/>
<dbReference type="EMBL" id="AMZH03000566">
    <property type="protein sequence ID" value="RRT83071.1"/>
    <property type="molecule type" value="Genomic_DNA"/>
</dbReference>
<feature type="region of interest" description="Disordered" evidence="1">
    <location>
        <begin position="142"/>
        <end position="221"/>
    </location>
</feature>
<feature type="compositionally biased region" description="Acidic residues" evidence="1">
    <location>
        <begin position="159"/>
        <end position="185"/>
    </location>
</feature>
<reference evidence="2 3" key="1">
    <citation type="journal article" date="2014" name="Agronomy (Basel)">
        <title>A Draft Genome Sequence for Ensete ventricosum, the Drought-Tolerant Tree Against Hunger.</title>
        <authorList>
            <person name="Harrison J."/>
            <person name="Moore K.A."/>
            <person name="Paszkiewicz K."/>
            <person name="Jones T."/>
            <person name="Grant M."/>
            <person name="Ambacheew D."/>
            <person name="Muzemil S."/>
            <person name="Studholme D.J."/>
        </authorList>
    </citation>
    <scope>NUCLEOTIDE SEQUENCE [LARGE SCALE GENOMIC DNA]</scope>
</reference>
<dbReference type="Proteomes" id="UP000287651">
    <property type="component" value="Unassembled WGS sequence"/>
</dbReference>
<evidence type="ECO:0000313" key="3">
    <source>
        <dbReference type="Proteomes" id="UP000287651"/>
    </source>
</evidence>
<feature type="region of interest" description="Disordered" evidence="1">
    <location>
        <begin position="235"/>
        <end position="274"/>
    </location>
</feature>
<evidence type="ECO:0000256" key="1">
    <source>
        <dbReference type="SAM" id="MobiDB-lite"/>
    </source>
</evidence>
<dbReference type="AlphaFoldDB" id="A0A427B3N4"/>
<evidence type="ECO:0000313" key="2">
    <source>
        <dbReference type="EMBL" id="RRT83071.1"/>
    </source>
</evidence>
<sequence length="274" mass="29393">MQSSVRLNKTLHFVEAIGSRLPNDEPVLVLQQHLVVHVENRYVDSFRTTGAPQHEHDLRLVLAVLRPRLGEEVRPRHRLGDVPPQRDPHRVSVHQALLTVEMLHAAIESNEDLLRARRGQSVHQARVAVLLLDDDLDAGQGGGKAYRRGDVPPGAHDDEGPELAEDPEASDDGEDEAEGEDEVGGGEEGARGADRGNGGESEAGGGDGGGLEAGVGADEEDFGVGAGVLDRLGDRYRRVDVSPCSAACEDDAQRGGRRRCSLKDGRGDQVSDLK</sequence>
<protein>
    <submittedName>
        <fullName evidence="2">Uncharacterized protein</fullName>
    </submittedName>
</protein>